<dbReference type="EC" id="4.2.1.113" evidence="4"/>
<feature type="active site" description="Proton donor" evidence="4">
    <location>
        <position position="151"/>
    </location>
</feature>
<evidence type="ECO:0000256" key="4">
    <source>
        <dbReference type="HAMAP-Rule" id="MF_00470"/>
    </source>
</evidence>
<evidence type="ECO:0000256" key="1">
    <source>
        <dbReference type="ARBA" id="ARBA00022723"/>
    </source>
</evidence>
<dbReference type="GO" id="GO:0009063">
    <property type="term" value="P:amino acid catabolic process"/>
    <property type="evidence" value="ECO:0007669"/>
    <property type="project" value="InterPro"/>
</dbReference>
<dbReference type="PROSITE" id="PS00909">
    <property type="entry name" value="MR_MLE_2"/>
    <property type="match status" value="1"/>
</dbReference>
<comment type="cofactor">
    <cofactor evidence="4">
        <name>a divalent metal cation</name>
        <dbReference type="ChEBI" id="CHEBI:60240"/>
    </cofactor>
</comment>
<dbReference type="PANTHER" id="PTHR48073">
    <property type="entry name" value="O-SUCCINYLBENZOATE SYNTHASE-RELATED"/>
    <property type="match status" value="1"/>
</dbReference>
<dbReference type="SFLD" id="SFLDG00180">
    <property type="entry name" value="muconate_cycloisomerase"/>
    <property type="match status" value="1"/>
</dbReference>
<feature type="region of interest" description="Disordered" evidence="5">
    <location>
        <begin position="316"/>
        <end position="346"/>
    </location>
</feature>
<dbReference type="RefSeq" id="WP_089817540.1">
    <property type="nucleotide sequence ID" value="NZ_FOZK01000003.1"/>
</dbReference>
<dbReference type="SUPFAM" id="SSF54826">
    <property type="entry name" value="Enolase N-terminal domain-like"/>
    <property type="match status" value="1"/>
</dbReference>
<comment type="similarity">
    <text evidence="4">Belongs to the mandelate racemase/muconate lactonizing enzyme family. MenC type 1 subfamily.</text>
</comment>
<keyword evidence="2 4" id="KW-0460">Magnesium</keyword>
<dbReference type="InterPro" id="IPR029017">
    <property type="entry name" value="Enolase-like_N"/>
</dbReference>
<comment type="pathway">
    <text evidence="4">Quinol/quinone metabolism; 1,4-dihydroxy-2-naphthoate biosynthesis; 1,4-dihydroxy-2-naphthoate from chorismate: step 4/7.</text>
</comment>
<dbReference type="GO" id="GO:0043748">
    <property type="term" value="F:O-succinylbenzoate synthase activity"/>
    <property type="evidence" value="ECO:0007669"/>
    <property type="project" value="UniProtKB-EC"/>
</dbReference>
<dbReference type="STRING" id="767519.SAMN05216559_3208"/>
<feature type="active site" description="Proton acceptor" evidence="4">
    <location>
        <position position="253"/>
    </location>
</feature>
<reference evidence="7 8" key="1">
    <citation type="submission" date="2016-10" db="EMBL/GenBank/DDBJ databases">
        <authorList>
            <person name="de Groot N.N."/>
        </authorList>
    </citation>
    <scope>NUCLEOTIDE SEQUENCE [LARGE SCALE GENOMIC DNA]</scope>
    <source>
        <strain evidence="7 8">CGMCC 1.10457</strain>
    </source>
</reference>
<feature type="binding site" evidence="4">
    <location>
        <position position="180"/>
    </location>
    <ligand>
        <name>Mg(2+)</name>
        <dbReference type="ChEBI" id="CHEBI:18420"/>
    </ligand>
</feature>
<dbReference type="InterPro" id="IPR036849">
    <property type="entry name" value="Enolase-like_C_sf"/>
</dbReference>
<sequence>MSIDEFSLALSTPLETASGPIETRQGLLARYDHRDETGLGEATPLPGWTESLSACRSTLGRALETAESEGHASALLDLEVADAPAARHGFTTALFDADARAEGVPLYQWLDEDRRCESVPVNATIGDADASETVERAQTAVDRGFDCLKLKVGARPVAADVDRVRAVREAVGDGVTLRADANAAWSREEAVSALEEFGPLDVAYVEQPLPADDLDGLADLAGGPVGVAVDETLVDHRVAEVLERDAADVLIVKPMVLGGPGDAHTIATRARDAGVEPVVTTTVDGVVARTAAVHVAAAIPDVAPCGLATAELLAEDLGPDPAPVDDGRITVPQSPGLGMDPSEVGP</sequence>
<evidence type="ECO:0000256" key="5">
    <source>
        <dbReference type="SAM" id="MobiDB-lite"/>
    </source>
</evidence>
<dbReference type="UniPathway" id="UPA01057">
    <property type="reaction ID" value="UER00165"/>
</dbReference>
<dbReference type="InterPro" id="IPR018110">
    <property type="entry name" value="Mandel_Rmase/mucon_lact_enz_CS"/>
</dbReference>
<comment type="function">
    <text evidence="4">Converts 2-succinyl-6-hydroxy-2,4-cyclohexadiene-1-carboxylate (SHCHC) to 2-succinylbenzoate (OSB).</text>
</comment>
<keyword evidence="3 4" id="KW-0456">Lyase</keyword>
<dbReference type="PANTHER" id="PTHR48073:SF2">
    <property type="entry name" value="O-SUCCINYLBENZOATE SYNTHASE"/>
    <property type="match status" value="1"/>
</dbReference>
<accession>A0A1I6LVB6</accession>
<comment type="pathway">
    <text evidence="4">Quinol/quinone metabolism; menaquinone biosynthesis.</text>
</comment>
<dbReference type="Gene3D" id="3.30.390.10">
    <property type="entry name" value="Enolase-like, N-terminal domain"/>
    <property type="match status" value="1"/>
</dbReference>
<dbReference type="InterPro" id="IPR010196">
    <property type="entry name" value="OSB_synthase_MenC1"/>
</dbReference>
<dbReference type="AlphaFoldDB" id="A0A1I6LVB6"/>
<dbReference type="GO" id="GO:0009234">
    <property type="term" value="P:menaquinone biosynthetic process"/>
    <property type="evidence" value="ECO:0007669"/>
    <property type="project" value="UniProtKB-UniRule"/>
</dbReference>
<evidence type="ECO:0000256" key="3">
    <source>
        <dbReference type="ARBA" id="ARBA00023239"/>
    </source>
</evidence>
<dbReference type="InterPro" id="IPR013342">
    <property type="entry name" value="Mandelate_racemase_C"/>
</dbReference>
<keyword evidence="8" id="KW-1185">Reference proteome</keyword>
<gene>
    <name evidence="4" type="primary">menC</name>
    <name evidence="7" type="ORF">SAMN05216559_3208</name>
</gene>
<dbReference type="SFLD" id="SFLDS00001">
    <property type="entry name" value="Enolase"/>
    <property type="match status" value="1"/>
</dbReference>
<dbReference type="HAMAP" id="MF_00470">
    <property type="entry name" value="MenC_1"/>
    <property type="match status" value="1"/>
</dbReference>
<feature type="binding site" evidence="4">
    <location>
        <position position="230"/>
    </location>
    <ligand>
        <name>Mg(2+)</name>
        <dbReference type="ChEBI" id="CHEBI:18420"/>
    </ligand>
</feature>
<dbReference type="GO" id="GO:0000287">
    <property type="term" value="F:magnesium ion binding"/>
    <property type="evidence" value="ECO:0007669"/>
    <property type="project" value="UniProtKB-UniRule"/>
</dbReference>
<name>A0A1I6LVB6_9EURY</name>
<dbReference type="EMBL" id="FOZK01000003">
    <property type="protein sequence ID" value="SFS07379.1"/>
    <property type="molecule type" value="Genomic_DNA"/>
</dbReference>
<proteinExistence type="inferred from homology"/>
<feature type="domain" description="Mandelate racemase/muconate lactonizing enzyme C-terminal" evidence="6">
    <location>
        <begin position="130"/>
        <end position="224"/>
    </location>
</feature>
<dbReference type="SFLD" id="SFLDF00009">
    <property type="entry name" value="o-succinylbenzoate_synthase"/>
    <property type="match status" value="1"/>
</dbReference>
<evidence type="ECO:0000259" key="6">
    <source>
        <dbReference type="SMART" id="SM00922"/>
    </source>
</evidence>
<dbReference type="InterPro" id="IPR029065">
    <property type="entry name" value="Enolase_C-like"/>
</dbReference>
<dbReference type="Pfam" id="PF13378">
    <property type="entry name" value="MR_MLE_C"/>
    <property type="match status" value="1"/>
</dbReference>
<protein>
    <recommendedName>
        <fullName evidence="4">o-succinylbenzoate synthase</fullName>
        <shortName evidence="4">OSB synthase</shortName>
        <shortName evidence="4">OSBS</shortName>
        <ecNumber evidence="4">4.2.1.113</ecNumber>
    </recommendedName>
    <alternativeName>
        <fullName evidence="4">4-(2'-carboxyphenyl)-4-oxybutyric acid synthase</fullName>
    </alternativeName>
    <alternativeName>
        <fullName evidence="4">o-succinylbenzoic acid synthase</fullName>
    </alternativeName>
</protein>
<dbReference type="Proteomes" id="UP000199062">
    <property type="component" value="Unassembled WGS sequence"/>
</dbReference>
<evidence type="ECO:0000313" key="8">
    <source>
        <dbReference type="Proteomes" id="UP000199062"/>
    </source>
</evidence>
<keyword evidence="4" id="KW-0474">Menaquinone biosynthesis</keyword>
<comment type="catalytic activity">
    <reaction evidence="4">
        <text>(1R,6R)-6-hydroxy-2-succinyl-cyclohexa-2,4-diene-1-carboxylate = 2-succinylbenzoate + H2O</text>
        <dbReference type="Rhea" id="RHEA:10196"/>
        <dbReference type="ChEBI" id="CHEBI:15377"/>
        <dbReference type="ChEBI" id="CHEBI:18325"/>
        <dbReference type="ChEBI" id="CHEBI:58689"/>
        <dbReference type="EC" id="4.2.1.113"/>
    </reaction>
</comment>
<keyword evidence="1 4" id="KW-0479">Metal-binding</keyword>
<dbReference type="SMART" id="SM00922">
    <property type="entry name" value="MR_MLE"/>
    <property type="match status" value="1"/>
</dbReference>
<evidence type="ECO:0000256" key="2">
    <source>
        <dbReference type="ARBA" id="ARBA00022842"/>
    </source>
</evidence>
<dbReference type="UniPathway" id="UPA00079"/>
<dbReference type="CDD" id="cd03320">
    <property type="entry name" value="OSBS"/>
    <property type="match status" value="1"/>
</dbReference>
<organism evidence="7 8">
    <name type="scientific">Halomicrobium zhouii</name>
    <dbReference type="NCBI Taxonomy" id="767519"/>
    <lineage>
        <taxon>Archaea</taxon>
        <taxon>Methanobacteriati</taxon>
        <taxon>Methanobacteriota</taxon>
        <taxon>Stenosarchaea group</taxon>
        <taxon>Halobacteria</taxon>
        <taxon>Halobacteriales</taxon>
        <taxon>Haloarculaceae</taxon>
        <taxon>Halomicrobium</taxon>
    </lineage>
</organism>
<evidence type="ECO:0000313" key="7">
    <source>
        <dbReference type="EMBL" id="SFS07379.1"/>
    </source>
</evidence>
<feature type="binding site" evidence="4">
    <location>
        <position position="206"/>
    </location>
    <ligand>
        <name>Mg(2+)</name>
        <dbReference type="ChEBI" id="CHEBI:18420"/>
    </ligand>
</feature>
<dbReference type="Gene3D" id="3.20.20.120">
    <property type="entry name" value="Enolase-like C-terminal domain"/>
    <property type="match status" value="1"/>
</dbReference>
<dbReference type="SUPFAM" id="SSF51604">
    <property type="entry name" value="Enolase C-terminal domain-like"/>
    <property type="match status" value="1"/>
</dbReference>
<dbReference type="OrthoDB" id="214520at2157"/>